<keyword evidence="1" id="KW-0479">Metal-binding</keyword>
<dbReference type="SMART" id="SM00184">
    <property type="entry name" value="RING"/>
    <property type="match status" value="1"/>
</dbReference>
<dbReference type="InterPro" id="IPR027370">
    <property type="entry name" value="Znf-RING_euk"/>
</dbReference>
<keyword evidence="5" id="KW-0175">Coiled coil</keyword>
<evidence type="ECO:0000313" key="8">
    <source>
        <dbReference type="Proteomes" id="UP000472265"/>
    </source>
</evidence>
<dbReference type="InterPro" id="IPR058030">
    <property type="entry name" value="TRIM8/14/16/25/29/45/65_CC"/>
</dbReference>
<dbReference type="PANTHER" id="PTHR25465">
    <property type="entry name" value="B-BOX DOMAIN CONTAINING"/>
    <property type="match status" value="1"/>
</dbReference>
<dbReference type="Gene3D" id="3.30.160.60">
    <property type="entry name" value="Classic Zinc Finger"/>
    <property type="match status" value="1"/>
</dbReference>
<evidence type="ECO:0000256" key="4">
    <source>
        <dbReference type="PROSITE-ProRule" id="PRU00175"/>
    </source>
</evidence>
<dbReference type="SUPFAM" id="SSF57850">
    <property type="entry name" value="RING/U-box"/>
    <property type="match status" value="1"/>
</dbReference>
<dbReference type="Pfam" id="PF25600">
    <property type="entry name" value="TRIM_CC"/>
    <property type="match status" value="1"/>
</dbReference>
<reference evidence="7" key="1">
    <citation type="submission" date="2021-04" db="EMBL/GenBank/DDBJ databases">
        <authorList>
            <consortium name="Wellcome Sanger Institute Data Sharing"/>
        </authorList>
    </citation>
    <scope>NUCLEOTIDE SEQUENCE [LARGE SCALE GENOMIC DNA]</scope>
</reference>
<keyword evidence="3" id="KW-0862">Zinc</keyword>
<dbReference type="Gene3D" id="4.10.830.40">
    <property type="match status" value="1"/>
</dbReference>
<dbReference type="InterPro" id="IPR001841">
    <property type="entry name" value="Znf_RING"/>
</dbReference>
<keyword evidence="2 4" id="KW-0863">Zinc-finger</keyword>
<evidence type="ECO:0000256" key="5">
    <source>
        <dbReference type="SAM" id="Coils"/>
    </source>
</evidence>
<reference evidence="7" key="2">
    <citation type="submission" date="2025-08" db="UniProtKB">
        <authorList>
            <consortium name="Ensembl"/>
        </authorList>
    </citation>
    <scope>IDENTIFICATION</scope>
</reference>
<organism evidence="7 8">
    <name type="scientific">Sparus aurata</name>
    <name type="common">Gilthead sea bream</name>
    <dbReference type="NCBI Taxonomy" id="8175"/>
    <lineage>
        <taxon>Eukaryota</taxon>
        <taxon>Metazoa</taxon>
        <taxon>Chordata</taxon>
        <taxon>Craniata</taxon>
        <taxon>Vertebrata</taxon>
        <taxon>Euteleostomi</taxon>
        <taxon>Actinopterygii</taxon>
        <taxon>Neopterygii</taxon>
        <taxon>Teleostei</taxon>
        <taxon>Neoteleostei</taxon>
        <taxon>Acanthomorphata</taxon>
        <taxon>Eupercaria</taxon>
        <taxon>Spariformes</taxon>
        <taxon>Sparidae</taxon>
        <taxon>Sparus</taxon>
    </lineage>
</organism>
<protein>
    <recommendedName>
        <fullName evidence="6">RING-type domain-containing protein</fullName>
    </recommendedName>
</protein>
<feature type="coiled-coil region" evidence="5">
    <location>
        <begin position="327"/>
        <end position="365"/>
    </location>
</feature>
<gene>
    <name evidence="7" type="primary">LOC115589553</name>
</gene>
<dbReference type="InterPro" id="IPR013083">
    <property type="entry name" value="Znf_RING/FYVE/PHD"/>
</dbReference>
<dbReference type="Ensembl" id="ENSSAUT00010052153.1">
    <property type="protein sequence ID" value="ENSSAUP00010049565.1"/>
    <property type="gene ID" value="ENSSAUG00010020686.1"/>
</dbReference>
<dbReference type="Pfam" id="PF13445">
    <property type="entry name" value="zf-RING_UBOX"/>
    <property type="match status" value="1"/>
</dbReference>
<proteinExistence type="predicted"/>
<dbReference type="GeneTree" id="ENSGT01040000240385"/>
<dbReference type="PROSITE" id="PS00518">
    <property type="entry name" value="ZF_RING_1"/>
    <property type="match status" value="1"/>
</dbReference>
<dbReference type="InterPro" id="IPR017907">
    <property type="entry name" value="Znf_RING_CS"/>
</dbReference>
<dbReference type="PROSITE" id="PS50089">
    <property type="entry name" value="ZF_RING_2"/>
    <property type="match status" value="1"/>
</dbReference>
<evidence type="ECO:0000256" key="1">
    <source>
        <dbReference type="ARBA" id="ARBA00022723"/>
    </source>
</evidence>
<dbReference type="InterPro" id="IPR051051">
    <property type="entry name" value="E3_ubiq-ligase_TRIM/RNF"/>
</dbReference>
<evidence type="ECO:0000259" key="6">
    <source>
        <dbReference type="PROSITE" id="PS50089"/>
    </source>
</evidence>
<feature type="domain" description="RING-type" evidence="6">
    <location>
        <begin position="94"/>
        <end position="133"/>
    </location>
</feature>
<feature type="coiled-coil region" evidence="5">
    <location>
        <begin position="259"/>
        <end position="293"/>
    </location>
</feature>
<dbReference type="InParanoid" id="A0A671XL83"/>
<dbReference type="Proteomes" id="UP000472265">
    <property type="component" value="Chromosome 10"/>
</dbReference>
<sequence length="444" mass="50427">MQDFSVHNSGIVIVFVMNLKPPSPLATHPAATKQIICLSICMLTCILQRSGWQGFLKRERQKPVRRGAFHSLKDMASAQASPRENCKLENHLTCSICMETFKDPVTTGCGHSFCEKCLDCSLTINDRTCPLCKEHLSKTPRVNIVLRTVVEQMIKTQDKDDNKYTGAPGEVACDICTEQKLKAKKSCLVCLASYCPTHLENHSSTKRLKGHKLVEPVKNLDERACLQHGRPLELYSKKKETCICVSCMDEGQEEVVSTEDAWSNKKAKLENTKTELQEKVKKRRKQVDEINASLQSCKEQMENEWWDIEAVFTAVVNIVERAQETALQPLKERRQAVEKEAKDLIEELEAEISKLEKNISVVDDMSALEDHIHFLQSYPNLPEMDNVEDWTEVEFDTSLTFGTMRRTVNALLEEIQQELEKLTSIGKSSVQCCQDRDKTKTSRG</sequence>
<accession>A0A671XL83</accession>
<name>A0A671XL83_SPAAU</name>
<evidence type="ECO:0000256" key="3">
    <source>
        <dbReference type="ARBA" id="ARBA00022833"/>
    </source>
</evidence>
<dbReference type="Gene3D" id="3.30.40.10">
    <property type="entry name" value="Zinc/RING finger domain, C3HC4 (zinc finger)"/>
    <property type="match status" value="1"/>
</dbReference>
<keyword evidence="8" id="KW-1185">Reference proteome</keyword>
<evidence type="ECO:0000313" key="7">
    <source>
        <dbReference type="Ensembl" id="ENSSAUP00010049565.1"/>
    </source>
</evidence>
<dbReference type="SUPFAM" id="SSF57845">
    <property type="entry name" value="B-box zinc-binding domain"/>
    <property type="match status" value="1"/>
</dbReference>
<evidence type="ECO:0000256" key="2">
    <source>
        <dbReference type="ARBA" id="ARBA00022771"/>
    </source>
</evidence>
<dbReference type="GO" id="GO:0008270">
    <property type="term" value="F:zinc ion binding"/>
    <property type="evidence" value="ECO:0007669"/>
    <property type="project" value="UniProtKB-KW"/>
</dbReference>
<dbReference type="AlphaFoldDB" id="A0A671XL83"/>
<dbReference type="PANTHER" id="PTHR25465:SF49">
    <property type="entry name" value="BLOODTHIRSTY-RELATED GENE FAMILY, MEMBER 1-RELATED"/>
    <property type="match status" value="1"/>
</dbReference>
<reference evidence="7" key="3">
    <citation type="submission" date="2025-09" db="UniProtKB">
        <authorList>
            <consortium name="Ensembl"/>
        </authorList>
    </citation>
    <scope>IDENTIFICATION</scope>
</reference>
<dbReference type="OMA" id="IENEWWD"/>